<evidence type="ECO:0000313" key="2">
    <source>
        <dbReference type="Proteomes" id="UP000006001"/>
    </source>
</evidence>
<protein>
    <submittedName>
        <fullName evidence="1">Uncharacterized protein</fullName>
    </submittedName>
</protein>
<dbReference type="EMBL" id="ACUX02000019">
    <property type="protein sequence ID" value="EEZ60293.1"/>
    <property type="molecule type" value="Genomic_DNA"/>
</dbReference>
<proteinExistence type="predicted"/>
<keyword evidence="2" id="KW-1185">Reference proteome</keyword>
<dbReference type="STRING" id="649764.HMPREF0762_01770"/>
<gene>
    <name evidence="1" type="ORF">HMPREF0762_01770</name>
</gene>
<dbReference type="Proteomes" id="UP000006001">
    <property type="component" value="Unassembled WGS sequence"/>
</dbReference>
<comment type="caution">
    <text evidence="1">The sequence shown here is derived from an EMBL/GenBank/DDBJ whole genome shotgun (WGS) entry which is preliminary data.</text>
</comment>
<reference evidence="1" key="1">
    <citation type="submission" date="2009-10" db="EMBL/GenBank/DDBJ databases">
        <authorList>
            <person name="Weinstock G."/>
            <person name="Sodergren E."/>
            <person name="Clifton S."/>
            <person name="Fulton L."/>
            <person name="Fulton B."/>
            <person name="Courtney L."/>
            <person name="Fronick C."/>
            <person name="Harrison M."/>
            <person name="Strong C."/>
            <person name="Farmer C."/>
            <person name="Delahaunty K."/>
            <person name="Markovic C."/>
            <person name="Hall O."/>
            <person name="Minx P."/>
            <person name="Tomlinson C."/>
            <person name="Mitreva M."/>
            <person name="Nelson J."/>
            <person name="Hou S."/>
            <person name="Wollam A."/>
            <person name="Pepin K.H."/>
            <person name="Johnson M."/>
            <person name="Bhonagiri V."/>
            <person name="Nash W.E."/>
            <person name="Warren W."/>
            <person name="Chinwalla A."/>
            <person name="Mardis E.R."/>
            <person name="Wilson R.K."/>
        </authorList>
    </citation>
    <scope>NUCLEOTIDE SEQUENCE [LARGE SCALE GENOMIC DNA]</scope>
    <source>
        <strain evidence="1">ATCC 700122</strain>
    </source>
</reference>
<evidence type="ECO:0000313" key="1">
    <source>
        <dbReference type="EMBL" id="EEZ60293.1"/>
    </source>
</evidence>
<organism evidence="1 2">
    <name type="scientific">Slackia exigua (strain ATCC 700122 / DSM 15923 / CIP 105133 / JCM 11022 / KCTC 5966 / S-7)</name>
    <dbReference type="NCBI Taxonomy" id="649764"/>
    <lineage>
        <taxon>Bacteria</taxon>
        <taxon>Bacillati</taxon>
        <taxon>Actinomycetota</taxon>
        <taxon>Coriobacteriia</taxon>
        <taxon>Eggerthellales</taxon>
        <taxon>Eggerthellaceae</taxon>
        <taxon>Slackia</taxon>
    </lineage>
</organism>
<accession>D0WIU5</accession>
<dbReference type="HOGENOM" id="CLU_3011933_0_0_11"/>
<dbReference type="AlphaFoldDB" id="D0WIU5"/>
<sequence length="56" mass="6208">MRGMRCGRERRLHMMICVDHAASMPPRPEVRVAFACALEASWGNPSSLPGEGAVRR</sequence>
<name>D0WIU5_SLAES</name>